<feature type="compositionally biased region" description="Polar residues" evidence="1">
    <location>
        <begin position="268"/>
        <end position="284"/>
    </location>
</feature>
<feature type="compositionally biased region" description="Basic and acidic residues" evidence="1">
    <location>
        <begin position="253"/>
        <end position="267"/>
    </location>
</feature>
<gene>
    <name evidence="2" type="ORF">FGIG_11168</name>
</gene>
<dbReference type="EMBL" id="SUNJ01010757">
    <property type="protein sequence ID" value="TPP59407.1"/>
    <property type="molecule type" value="Genomic_DNA"/>
</dbReference>
<keyword evidence="3" id="KW-1185">Reference proteome</keyword>
<name>A0A504YN93_FASGI</name>
<comment type="caution">
    <text evidence="2">The sequence shown here is derived from an EMBL/GenBank/DDBJ whole genome shotgun (WGS) entry which is preliminary data.</text>
</comment>
<accession>A0A504YN93</accession>
<evidence type="ECO:0000313" key="2">
    <source>
        <dbReference type="EMBL" id="TPP59407.1"/>
    </source>
</evidence>
<reference evidence="2 3" key="1">
    <citation type="submission" date="2019-04" db="EMBL/GenBank/DDBJ databases">
        <title>Annotation for the trematode Fasciola gigantica.</title>
        <authorList>
            <person name="Choi Y.-J."/>
        </authorList>
    </citation>
    <scope>NUCLEOTIDE SEQUENCE [LARGE SCALE GENOMIC DNA]</scope>
    <source>
        <strain evidence="2">Uganda_cow_1</strain>
    </source>
</reference>
<protein>
    <submittedName>
        <fullName evidence="2">Uncharacterized protein</fullName>
    </submittedName>
</protein>
<dbReference type="STRING" id="46835.A0A504YN93"/>
<dbReference type="AlphaFoldDB" id="A0A504YN93"/>
<dbReference type="OrthoDB" id="10036512at2759"/>
<evidence type="ECO:0000256" key="1">
    <source>
        <dbReference type="SAM" id="MobiDB-lite"/>
    </source>
</evidence>
<evidence type="ECO:0000313" key="3">
    <source>
        <dbReference type="Proteomes" id="UP000316759"/>
    </source>
</evidence>
<feature type="region of interest" description="Disordered" evidence="1">
    <location>
        <begin position="247"/>
        <end position="292"/>
    </location>
</feature>
<organism evidence="2 3">
    <name type="scientific">Fasciola gigantica</name>
    <name type="common">Giant liver fluke</name>
    <dbReference type="NCBI Taxonomy" id="46835"/>
    <lineage>
        <taxon>Eukaryota</taxon>
        <taxon>Metazoa</taxon>
        <taxon>Spiralia</taxon>
        <taxon>Lophotrochozoa</taxon>
        <taxon>Platyhelminthes</taxon>
        <taxon>Trematoda</taxon>
        <taxon>Digenea</taxon>
        <taxon>Plagiorchiida</taxon>
        <taxon>Echinostomata</taxon>
        <taxon>Echinostomatoidea</taxon>
        <taxon>Fasciolidae</taxon>
        <taxon>Fasciola</taxon>
    </lineage>
</organism>
<dbReference type="Proteomes" id="UP000316759">
    <property type="component" value="Unassembled WGS sequence"/>
</dbReference>
<proteinExistence type="predicted"/>
<sequence length="292" mass="32990">MKSRPLLKITPEIPVEIKNMKEDGSFLCPLTPHINSDLIRGPSTRSIAQQAGIQMRLSIEKVRTLLRIFTQVLPNLPTDPRILLKSPPQAPKKSVGNGKYVHFVLDECLWRVVYSSVIKATDEIAIQLYADSRTLFPGLSHQLRLILGRVPEPLSRVLMAGLYCGMTQPEDVMKYLDDCARGLKSLLSQGMYIRRACRRFRVVFFIVTAEAPAKALVKKKNHSDYSRSPRCTQRGSNVIERRMFLASPGKAGTKADHRSRRQQDLHTQDSSSESLSNDAINTFPTDYLRRVS</sequence>